<dbReference type="AlphaFoldDB" id="A0A402BFD3"/>
<dbReference type="PANTHER" id="PTHR41521">
    <property type="match status" value="1"/>
</dbReference>
<dbReference type="EMBL" id="BIFT01000002">
    <property type="protein sequence ID" value="GCE30036.1"/>
    <property type="molecule type" value="Genomic_DNA"/>
</dbReference>
<comment type="caution">
    <text evidence="2">The sequence shown here is derived from an EMBL/GenBank/DDBJ whole genome shotgun (WGS) entry which is preliminary data.</text>
</comment>
<dbReference type="InterPro" id="IPR010753">
    <property type="entry name" value="DUF1330"/>
</dbReference>
<evidence type="ECO:0000313" key="2">
    <source>
        <dbReference type="EMBL" id="GCE30036.1"/>
    </source>
</evidence>
<dbReference type="Pfam" id="PF07045">
    <property type="entry name" value="DUF1330"/>
    <property type="match status" value="1"/>
</dbReference>
<gene>
    <name evidence="2" type="ORF">KDA_55200</name>
</gene>
<organism evidence="2 3">
    <name type="scientific">Dictyobacter alpinus</name>
    <dbReference type="NCBI Taxonomy" id="2014873"/>
    <lineage>
        <taxon>Bacteria</taxon>
        <taxon>Bacillati</taxon>
        <taxon>Chloroflexota</taxon>
        <taxon>Ktedonobacteria</taxon>
        <taxon>Ktedonobacterales</taxon>
        <taxon>Dictyobacteraceae</taxon>
        <taxon>Dictyobacter</taxon>
    </lineage>
</organism>
<keyword evidence="3" id="KW-1185">Reference proteome</keyword>
<dbReference type="RefSeq" id="WP_218027586.1">
    <property type="nucleotide sequence ID" value="NZ_BIFT01000002.1"/>
</dbReference>
<dbReference type="InterPro" id="IPR034660">
    <property type="entry name" value="DinB/YfiT-like"/>
</dbReference>
<proteinExistence type="predicted"/>
<dbReference type="InterPro" id="IPR011008">
    <property type="entry name" value="Dimeric_a/b-barrel"/>
</dbReference>
<protein>
    <recommendedName>
        <fullName evidence="1">DUF1330 domain-containing protein</fullName>
    </recommendedName>
</protein>
<evidence type="ECO:0000259" key="1">
    <source>
        <dbReference type="Pfam" id="PF07045"/>
    </source>
</evidence>
<sequence length="268" mass="29863">MHIQISVKGHLALRWQEWFEGLQITHLENGTSLLTGTLQDQAALYGVLWKLRDQGIVLLAFMSSPVEQTKENRWPRNTGHATRKDTLMQAITLLREQIQQAHAFLQATVEDVTNEQAHWPPMGTANPISATYVHAIASEDKEYREPKATRSSTSGACKGDKSMATYAVARLWDVVSGPSIVQYLEGIDATLAPFQGRFLVHGGEIEKLEGDWTGDLIIIEFPDRQRAQAWYASEAYQKLLPLRLSSAKGEAILIDTVSGDHKATDVLK</sequence>
<dbReference type="Gene3D" id="1.20.120.450">
    <property type="entry name" value="dinb family like domain"/>
    <property type="match status" value="1"/>
</dbReference>
<dbReference type="SUPFAM" id="SSF109854">
    <property type="entry name" value="DinB/YfiT-like putative metalloenzymes"/>
    <property type="match status" value="1"/>
</dbReference>
<accession>A0A402BFD3</accession>
<evidence type="ECO:0000313" key="3">
    <source>
        <dbReference type="Proteomes" id="UP000287171"/>
    </source>
</evidence>
<dbReference type="Gene3D" id="3.30.70.100">
    <property type="match status" value="1"/>
</dbReference>
<reference evidence="3" key="1">
    <citation type="submission" date="2018-12" db="EMBL/GenBank/DDBJ databases">
        <title>Tengunoibacter tsumagoiensis gen. nov., sp. nov., Dictyobacter kobayashii sp. nov., D. alpinus sp. nov., and D. joshuensis sp. nov. and description of Dictyobacteraceae fam. nov. within the order Ktedonobacterales isolated from Tengu-no-mugimeshi.</title>
        <authorList>
            <person name="Wang C.M."/>
            <person name="Zheng Y."/>
            <person name="Sakai Y."/>
            <person name="Toyoda A."/>
            <person name="Minakuchi Y."/>
            <person name="Abe K."/>
            <person name="Yokota A."/>
            <person name="Yabe S."/>
        </authorList>
    </citation>
    <scope>NUCLEOTIDE SEQUENCE [LARGE SCALE GENOMIC DNA]</scope>
    <source>
        <strain evidence="3">Uno16</strain>
    </source>
</reference>
<name>A0A402BFD3_9CHLR</name>
<dbReference type="Proteomes" id="UP000287171">
    <property type="component" value="Unassembled WGS sequence"/>
</dbReference>
<dbReference type="SUPFAM" id="SSF54909">
    <property type="entry name" value="Dimeric alpha+beta barrel"/>
    <property type="match status" value="1"/>
</dbReference>
<dbReference type="PANTHER" id="PTHR41521:SF4">
    <property type="entry name" value="BLR0684 PROTEIN"/>
    <property type="match status" value="1"/>
</dbReference>
<feature type="domain" description="DUF1330" evidence="1">
    <location>
        <begin position="165"/>
        <end position="256"/>
    </location>
</feature>